<dbReference type="Proteomes" id="UP001596104">
    <property type="component" value="Unassembled WGS sequence"/>
</dbReference>
<evidence type="ECO:0000256" key="5">
    <source>
        <dbReference type="ARBA" id="ARBA00023136"/>
    </source>
</evidence>
<dbReference type="RefSeq" id="WP_377013108.1">
    <property type="nucleotide sequence ID" value="NZ_JBHSLV010000072.1"/>
</dbReference>
<protein>
    <submittedName>
        <fullName evidence="9">Prepilin peptidase</fullName>
    </submittedName>
</protein>
<evidence type="ECO:0000256" key="2">
    <source>
        <dbReference type="ARBA" id="ARBA00022475"/>
    </source>
</evidence>
<evidence type="ECO:0000313" key="10">
    <source>
        <dbReference type="Proteomes" id="UP001596104"/>
    </source>
</evidence>
<feature type="chain" id="PRO_5046006708" evidence="7">
    <location>
        <begin position="20"/>
        <end position="170"/>
    </location>
</feature>
<evidence type="ECO:0000256" key="7">
    <source>
        <dbReference type="SAM" id="SignalP"/>
    </source>
</evidence>
<reference evidence="10" key="1">
    <citation type="journal article" date="2019" name="Int. J. Syst. Evol. Microbiol.">
        <title>The Global Catalogue of Microorganisms (GCM) 10K type strain sequencing project: providing services to taxonomists for standard genome sequencing and annotation.</title>
        <authorList>
            <consortium name="The Broad Institute Genomics Platform"/>
            <consortium name="The Broad Institute Genome Sequencing Center for Infectious Disease"/>
            <person name="Wu L."/>
            <person name="Ma J."/>
        </authorList>
    </citation>
    <scope>NUCLEOTIDE SEQUENCE [LARGE SCALE GENOMIC DNA]</scope>
    <source>
        <strain evidence="10">CGMCC 1.16326</strain>
    </source>
</reference>
<feature type="domain" description="Prepilin type IV endopeptidase peptidase" evidence="8">
    <location>
        <begin position="11"/>
        <end position="114"/>
    </location>
</feature>
<keyword evidence="5 6" id="KW-0472">Membrane</keyword>
<name>A0ABW0HHF5_9HYPH</name>
<evidence type="ECO:0000313" key="9">
    <source>
        <dbReference type="EMBL" id="MFC5396550.1"/>
    </source>
</evidence>
<comment type="subcellular location">
    <subcellularLocation>
        <location evidence="1">Cell membrane</location>
        <topology evidence="1">Multi-pass membrane protein</topology>
    </subcellularLocation>
</comment>
<evidence type="ECO:0000259" key="8">
    <source>
        <dbReference type="Pfam" id="PF01478"/>
    </source>
</evidence>
<dbReference type="EMBL" id="JBHSLV010000072">
    <property type="protein sequence ID" value="MFC5396550.1"/>
    <property type="molecule type" value="Genomic_DNA"/>
</dbReference>
<dbReference type="InterPro" id="IPR000045">
    <property type="entry name" value="Prepilin_IV_endopep_pep"/>
</dbReference>
<comment type="caution">
    <text evidence="9">The sequence shown here is derived from an EMBL/GenBank/DDBJ whole genome shotgun (WGS) entry which is preliminary data.</text>
</comment>
<proteinExistence type="predicted"/>
<keyword evidence="2" id="KW-1003">Cell membrane</keyword>
<feature type="transmembrane region" description="Helical" evidence="6">
    <location>
        <begin position="98"/>
        <end position="119"/>
    </location>
</feature>
<evidence type="ECO:0000256" key="1">
    <source>
        <dbReference type="ARBA" id="ARBA00004651"/>
    </source>
</evidence>
<dbReference type="PANTHER" id="PTHR36506:SF1">
    <property type="entry name" value="PREFLAGELLIN PEPTIDASE"/>
    <property type="match status" value="1"/>
</dbReference>
<feature type="transmembrane region" description="Helical" evidence="6">
    <location>
        <begin position="29"/>
        <end position="50"/>
    </location>
</feature>
<evidence type="ECO:0000256" key="4">
    <source>
        <dbReference type="ARBA" id="ARBA00022989"/>
    </source>
</evidence>
<keyword evidence="7" id="KW-0732">Signal</keyword>
<dbReference type="Pfam" id="PF01478">
    <property type="entry name" value="Peptidase_A24"/>
    <property type="match status" value="1"/>
</dbReference>
<keyword evidence="4 6" id="KW-1133">Transmembrane helix</keyword>
<dbReference type="InterPro" id="IPR052218">
    <property type="entry name" value="Preflagellin_Peptidase"/>
</dbReference>
<organism evidence="9 10">
    <name type="scientific">Bosea vestrisii</name>
    <dbReference type="NCBI Taxonomy" id="151416"/>
    <lineage>
        <taxon>Bacteria</taxon>
        <taxon>Pseudomonadati</taxon>
        <taxon>Pseudomonadota</taxon>
        <taxon>Alphaproteobacteria</taxon>
        <taxon>Hyphomicrobiales</taxon>
        <taxon>Boseaceae</taxon>
        <taxon>Bosea</taxon>
    </lineage>
</organism>
<dbReference type="Gene3D" id="1.20.120.1220">
    <property type="match status" value="1"/>
</dbReference>
<sequence>MSVSLFLIIVVFPAAMAYAAASDMVSMTISNRLCLVLVAGFALCAASVGLSWTQLGWHLAAGFLVLSVTFGFFAAGWIGGGDAKLAAVTALWFGFDQLLPYVFISAVAGGALTLALLSLRKLPLPRPALGWGWAQRLHDKDEGVPYGIALAFAALVVLPETAIWRAAIGS</sequence>
<accession>A0ABW0HHF5</accession>
<feature type="transmembrane region" description="Helical" evidence="6">
    <location>
        <begin position="57"/>
        <end position="78"/>
    </location>
</feature>
<evidence type="ECO:0000256" key="3">
    <source>
        <dbReference type="ARBA" id="ARBA00022692"/>
    </source>
</evidence>
<evidence type="ECO:0000256" key="6">
    <source>
        <dbReference type="SAM" id="Phobius"/>
    </source>
</evidence>
<dbReference type="PANTHER" id="PTHR36506">
    <property type="entry name" value="PREFLAGELLIN PEPTIDASE"/>
    <property type="match status" value="1"/>
</dbReference>
<keyword evidence="3 6" id="KW-0812">Transmembrane</keyword>
<feature type="signal peptide" evidence="7">
    <location>
        <begin position="1"/>
        <end position="19"/>
    </location>
</feature>
<gene>
    <name evidence="9" type="ORF">ACFPPC_28295</name>
</gene>
<keyword evidence="10" id="KW-1185">Reference proteome</keyword>